<feature type="signal peptide" evidence="1">
    <location>
        <begin position="1"/>
        <end position="19"/>
    </location>
</feature>
<keyword evidence="1" id="KW-0732">Signal</keyword>
<dbReference type="AlphaFoldDB" id="A0A934RGB9"/>
<dbReference type="Proteomes" id="UP000658278">
    <property type="component" value="Unassembled WGS sequence"/>
</dbReference>
<name>A0A934RGB9_9BACT</name>
<proteinExistence type="predicted"/>
<gene>
    <name evidence="2" type="ORF">JIN81_16595</name>
</gene>
<dbReference type="EMBL" id="JAENII010000015">
    <property type="protein sequence ID" value="MBK1828654.1"/>
    <property type="molecule type" value="Genomic_DNA"/>
</dbReference>
<evidence type="ECO:0000313" key="2">
    <source>
        <dbReference type="EMBL" id="MBK1828654.1"/>
    </source>
</evidence>
<protein>
    <recommendedName>
        <fullName evidence="4">Lipoprotein</fullName>
    </recommendedName>
</protein>
<dbReference type="RefSeq" id="WP_200282516.1">
    <property type="nucleotide sequence ID" value="NZ_JAENII010000015.1"/>
</dbReference>
<accession>A0A934RGB9</accession>
<evidence type="ECO:0000256" key="1">
    <source>
        <dbReference type="SAM" id="SignalP"/>
    </source>
</evidence>
<evidence type="ECO:0008006" key="4">
    <source>
        <dbReference type="Google" id="ProtNLM"/>
    </source>
</evidence>
<feature type="chain" id="PRO_5037358865" description="Lipoprotein" evidence="1">
    <location>
        <begin position="20"/>
        <end position="145"/>
    </location>
</feature>
<organism evidence="2 3">
    <name type="scientific">Haloferula rosea</name>
    <dbReference type="NCBI Taxonomy" id="490093"/>
    <lineage>
        <taxon>Bacteria</taxon>
        <taxon>Pseudomonadati</taxon>
        <taxon>Verrucomicrobiota</taxon>
        <taxon>Verrucomicrobiia</taxon>
        <taxon>Verrucomicrobiales</taxon>
        <taxon>Verrucomicrobiaceae</taxon>
        <taxon>Haloferula</taxon>
    </lineage>
</organism>
<sequence length="145" mass="16154">MLKLIPVLAAVLLASCASRYERDFRAAVASAPDRPTTVEGPWVGQWKSEMNGHEGPLWCVVSQSEPGTYDFRYRAGWGKLQFGDYVHRVEAKPAADQSLDYQGKMDLPGGVGVHEVDGRLTPTTFDARFRSERGDRGTMVLRRPE</sequence>
<evidence type="ECO:0000313" key="3">
    <source>
        <dbReference type="Proteomes" id="UP000658278"/>
    </source>
</evidence>
<comment type="caution">
    <text evidence="2">The sequence shown here is derived from an EMBL/GenBank/DDBJ whole genome shotgun (WGS) entry which is preliminary data.</text>
</comment>
<keyword evidence="3" id="KW-1185">Reference proteome</keyword>
<dbReference type="PROSITE" id="PS51257">
    <property type="entry name" value="PROKAR_LIPOPROTEIN"/>
    <property type="match status" value="1"/>
</dbReference>
<reference evidence="2" key="1">
    <citation type="submission" date="2021-01" db="EMBL/GenBank/DDBJ databases">
        <title>Modified the classification status of verrucomicrobia.</title>
        <authorList>
            <person name="Feng X."/>
        </authorList>
    </citation>
    <scope>NUCLEOTIDE SEQUENCE</scope>
    <source>
        <strain evidence="2">KCTC 22201</strain>
    </source>
</reference>